<evidence type="ECO:0000259" key="4">
    <source>
        <dbReference type="Pfam" id="PF21674"/>
    </source>
</evidence>
<dbReference type="Pfam" id="PF21674">
    <property type="entry name" value="CCDC22_N"/>
    <property type="match status" value="1"/>
</dbReference>
<evidence type="ECO:0000313" key="6">
    <source>
        <dbReference type="Proteomes" id="UP000316621"/>
    </source>
</evidence>
<keyword evidence="6" id="KW-1185">Reference proteome</keyword>
<protein>
    <recommendedName>
        <fullName evidence="7">Coiled-coil domain-containing protein 22 homolog</fullName>
    </recommendedName>
</protein>
<dbReference type="STRING" id="3469.A0A4Y7IPD5"/>
<reference evidence="5 6" key="1">
    <citation type="journal article" date="2018" name="Science">
        <title>The opium poppy genome and morphinan production.</title>
        <authorList>
            <person name="Guo L."/>
            <person name="Winzer T."/>
            <person name="Yang X."/>
            <person name="Li Y."/>
            <person name="Ning Z."/>
            <person name="He Z."/>
            <person name="Teodor R."/>
            <person name="Lu Y."/>
            <person name="Bowser T.A."/>
            <person name="Graham I.A."/>
            <person name="Ye K."/>
        </authorList>
    </citation>
    <scope>NUCLEOTIDE SEQUENCE [LARGE SCALE GENOMIC DNA]</scope>
    <source>
        <strain evidence="6">cv. HN1</strain>
        <tissue evidence="5">Leaves</tissue>
    </source>
</reference>
<evidence type="ECO:0000313" key="5">
    <source>
        <dbReference type="EMBL" id="RZC50537.1"/>
    </source>
</evidence>
<dbReference type="PANTHER" id="PTHR15668:SF4">
    <property type="entry name" value="COILED-COIL DOMAIN-CONTAINING PROTEIN 22"/>
    <property type="match status" value="1"/>
</dbReference>
<sequence length="516" mass="58659">MDEAQEILINSLVNSGITLPAGVFKIKDLTETALVSICSQSLRQIGNSLLFPTSLPDSMAESCPTTASSDLIAMYIILKLFLKAEYMCCLRQFLYPSEEDSYKLVRFLVDKLSGISKGGKEADLNERVARLVVEPRVKEEVRDSSSTANDELIINDPLDASLPLQWNDEPAIASLSKSESLESSAEDAGYGKEGKIMEKSSEIFKVAADSPPQVNDNATKLKQKLASLQARSSRLESSIKELRSQETMLLKAVAEKISESHLLEVDNELLKRAIRVTSDEQHPVDFHIEDLTKQLESRRQTLLQLEAQWDAVEKSLLEKKRSLEESRNMQNPEVLEKLHKVHEIEPETEAIRSEIRKREEELSRLTVELKSQPKGASRKSYIQRITEITKNSRKQDADIERILKETHELQLESNSIQDRLHRTFTVVDETVFRDAKKDPVRRQAYLLLTSIHESFDLLSQKILATDRARRAVTEQEAKLAKMASNSLNMYKLQADLDAIRRENEFLEQQQQPLRDA</sequence>
<dbReference type="PANTHER" id="PTHR15668">
    <property type="entry name" value="JM1 PROTEIN"/>
    <property type="match status" value="1"/>
</dbReference>
<dbReference type="Pfam" id="PF05667">
    <property type="entry name" value="CCDC22_CC"/>
    <property type="match status" value="1"/>
</dbReference>
<evidence type="ECO:0000259" key="3">
    <source>
        <dbReference type="Pfam" id="PF05667"/>
    </source>
</evidence>
<dbReference type="EMBL" id="CM010716">
    <property type="protein sequence ID" value="RZC50537.1"/>
    <property type="molecule type" value="Genomic_DNA"/>
</dbReference>
<name>A0A4Y7IPD5_PAPSO</name>
<accession>A0A4Y7IPD5</accession>
<dbReference type="InterPro" id="IPR048348">
    <property type="entry name" value="CCDC22_CC"/>
</dbReference>
<organism evidence="5 6">
    <name type="scientific">Papaver somniferum</name>
    <name type="common">Opium poppy</name>
    <dbReference type="NCBI Taxonomy" id="3469"/>
    <lineage>
        <taxon>Eukaryota</taxon>
        <taxon>Viridiplantae</taxon>
        <taxon>Streptophyta</taxon>
        <taxon>Embryophyta</taxon>
        <taxon>Tracheophyta</taxon>
        <taxon>Spermatophyta</taxon>
        <taxon>Magnoliopsida</taxon>
        <taxon>Ranunculales</taxon>
        <taxon>Papaveraceae</taxon>
        <taxon>Papaveroideae</taxon>
        <taxon>Papaver</taxon>
    </lineage>
</organism>
<feature type="coiled-coil region" evidence="2">
    <location>
        <begin position="218"/>
        <end position="245"/>
    </location>
</feature>
<dbReference type="Gramene" id="RZC50537">
    <property type="protein sequence ID" value="RZC50537"/>
    <property type="gene ID" value="C5167_018960"/>
</dbReference>
<dbReference type="InterPro" id="IPR008530">
    <property type="entry name" value="CCDC22"/>
</dbReference>
<feature type="domain" description="CCDC22 coiled-coil" evidence="3">
    <location>
        <begin position="216"/>
        <end position="481"/>
    </location>
</feature>
<dbReference type="Proteomes" id="UP000316621">
    <property type="component" value="Chromosome 2"/>
</dbReference>
<feature type="domain" description="CCDC22 N-terminal" evidence="4">
    <location>
        <begin position="1"/>
        <end position="113"/>
    </location>
</feature>
<comment type="similarity">
    <text evidence="1">Belongs to the CCDC22 family.</text>
</comment>
<evidence type="ECO:0000256" key="2">
    <source>
        <dbReference type="SAM" id="Coils"/>
    </source>
</evidence>
<dbReference type="GO" id="GO:2000060">
    <property type="term" value="P:positive regulation of ubiquitin-dependent protein catabolic process"/>
    <property type="evidence" value="ECO:0007669"/>
    <property type="project" value="TreeGrafter"/>
</dbReference>
<keyword evidence="2" id="KW-0175">Coiled coil</keyword>
<dbReference type="InterPro" id="IPR048349">
    <property type="entry name" value="CCDC22_N"/>
</dbReference>
<evidence type="ECO:0008006" key="7">
    <source>
        <dbReference type="Google" id="ProtNLM"/>
    </source>
</evidence>
<gene>
    <name evidence="5" type="ORF">C5167_018960</name>
</gene>
<dbReference type="AlphaFoldDB" id="A0A4Y7IPD5"/>
<evidence type="ECO:0000256" key="1">
    <source>
        <dbReference type="ARBA" id="ARBA00006438"/>
    </source>
</evidence>
<dbReference type="OMA" id="EMETEWI"/>
<proteinExistence type="inferred from homology"/>
<dbReference type="GO" id="GO:0097602">
    <property type="term" value="F:cullin family protein binding"/>
    <property type="evidence" value="ECO:0007669"/>
    <property type="project" value="TreeGrafter"/>
</dbReference>